<keyword evidence="9 14" id="KW-0460">Magnesium</keyword>
<evidence type="ECO:0000256" key="1">
    <source>
        <dbReference type="ARBA" id="ARBA00000443"/>
    </source>
</evidence>
<dbReference type="SUPFAM" id="SSF53738">
    <property type="entry name" value="Phosphoglucomutase, first 3 domains"/>
    <property type="match status" value="3"/>
</dbReference>
<dbReference type="Proteomes" id="UP000823990">
    <property type="component" value="Unassembled WGS sequence"/>
</dbReference>
<evidence type="ECO:0000256" key="13">
    <source>
        <dbReference type="ARBA" id="ARBA00041467"/>
    </source>
</evidence>
<feature type="domain" description="Alpha-D-phosphohexomutase alpha/beta/alpha" evidence="18">
    <location>
        <begin position="315"/>
        <end position="437"/>
    </location>
</feature>
<evidence type="ECO:0000259" key="17">
    <source>
        <dbReference type="Pfam" id="PF02879"/>
    </source>
</evidence>
<feature type="domain" description="Alpha-D-phosphohexomutase C-terminal" evidence="15">
    <location>
        <begin position="507"/>
        <end position="544"/>
    </location>
</feature>
<dbReference type="GO" id="GO:0008973">
    <property type="term" value="F:phosphopentomutase activity"/>
    <property type="evidence" value="ECO:0007669"/>
    <property type="project" value="TreeGrafter"/>
</dbReference>
<dbReference type="Gene3D" id="3.40.120.10">
    <property type="entry name" value="Alpha-D-Glucose-1,6-Bisphosphate, subunit A, domain 3"/>
    <property type="match status" value="3"/>
</dbReference>
<reference evidence="19" key="1">
    <citation type="journal article" date="2021" name="PeerJ">
        <title>Extensive microbial diversity within the chicken gut microbiome revealed by metagenomics and culture.</title>
        <authorList>
            <person name="Gilroy R."/>
            <person name="Ravi A."/>
            <person name="Getino M."/>
            <person name="Pursley I."/>
            <person name="Horton D.L."/>
            <person name="Alikhan N.F."/>
            <person name="Baker D."/>
            <person name="Gharbi K."/>
            <person name="Hall N."/>
            <person name="Watson M."/>
            <person name="Adriaenssens E.M."/>
            <person name="Foster-Nyarko E."/>
            <person name="Jarju S."/>
            <person name="Secka A."/>
            <person name="Antonio M."/>
            <person name="Oren A."/>
            <person name="Chaudhuri R.R."/>
            <person name="La Ragione R."/>
            <person name="Hildebrand F."/>
            <person name="Pallen M.J."/>
        </authorList>
    </citation>
    <scope>NUCLEOTIDE SEQUENCE</scope>
    <source>
        <strain evidence="19">12435</strain>
    </source>
</reference>
<dbReference type="InterPro" id="IPR016055">
    <property type="entry name" value="A-D-PHexomutase_a/b/a-I/II/III"/>
</dbReference>
<protein>
    <recommendedName>
        <fullName evidence="11">Phosphoglucomutase</fullName>
        <ecNumber evidence="6">5.4.2.2</ecNumber>
    </recommendedName>
    <alternativeName>
        <fullName evidence="13">Alpha-phosphoglucomutase</fullName>
    </alternativeName>
    <alternativeName>
        <fullName evidence="12">Glucose phosphomutase</fullName>
    </alternativeName>
</protein>
<keyword evidence="10" id="KW-0413">Isomerase</keyword>
<dbReference type="InterPro" id="IPR005844">
    <property type="entry name" value="A-D-PHexomutase_a/b/a-I"/>
</dbReference>
<comment type="pathway">
    <text evidence="4">Lipid metabolism.</text>
</comment>
<dbReference type="InterPro" id="IPR036900">
    <property type="entry name" value="A-D-PHexomutase_C_sf"/>
</dbReference>
<dbReference type="GO" id="GO:0000287">
    <property type="term" value="F:magnesium ion binding"/>
    <property type="evidence" value="ECO:0007669"/>
    <property type="project" value="InterPro"/>
</dbReference>
<dbReference type="Gene3D" id="3.30.310.50">
    <property type="entry name" value="Alpha-D-phosphohexomutase, C-terminal domain"/>
    <property type="match status" value="1"/>
</dbReference>
<evidence type="ECO:0000256" key="6">
    <source>
        <dbReference type="ARBA" id="ARBA00012728"/>
    </source>
</evidence>
<comment type="similarity">
    <text evidence="5 14">Belongs to the phosphohexose mutase family.</text>
</comment>
<evidence type="ECO:0000256" key="5">
    <source>
        <dbReference type="ARBA" id="ARBA00010231"/>
    </source>
</evidence>
<organism evidence="19 20">
    <name type="scientific">Candidatus Protoclostridium stercorigallinarum</name>
    <dbReference type="NCBI Taxonomy" id="2838741"/>
    <lineage>
        <taxon>Bacteria</taxon>
        <taxon>Bacillati</taxon>
        <taxon>Bacillota</taxon>
        <taxon>Clostridia</taxon>
        <taxon>Candidatus Protoclostridium</taxon>
    </lineage>
</organism>
<evidence type="ECO:0000256" key="7">
    <source>
        <dbReference type="ARBA" id="ARBA00022553"/>
    </source>
</evidence>
<name>A0A9D1PYY5_9FIRM</name>
<evidence type="ECO:0000259" key="18">
    <source>
        <dbReference type="Pfam" id="PF02880"/>
    </source>
</evidence>
<dbReference type="InterPro" id="IPR005846">
    <property type="entry name" value="A-D-PHexomutase_a/b/a-III"/>
</dbReference>
<dbReference type="GO" id="GO:0006166">
    <property type="term" value="P:purine ribonucleoside salvage"/>
    <property type="evidence" value="ECO:0007669"/>
    <property type="project" value="TreeGrafter"/>
</dbReference>
<comment type="pathway">
    <text evidence="3">Glycolipid metabolism; diglucosyl-diacylglycerol biosynthesis.</text>
</comment>
<evidence type="ECO:0000256" key="3">
    <source>
        <dbReference type="ARBA" id="ARBA00005164"/>
    </source>
</evidence>
<dbReference type="InterPro" id="IPR005845">
    <property type="entry name" value="A-D-PHexomutase_a/b/a-II"/>
</dbReference>
<evidence type="ECO:0000256" key="11">
    <source>
        <dbReference type="ARBA" id="ARBA00039995"/>
    </source>
</evidence>
<evidence type="ECO:0000313" key="19">
    <source>
        <dbReference type="EMBL" id="HIW02185.1"/>
    </source>
</evidence>
<evidence type="ECO:0000256" key="9">
    <source>
        <dbReference type="ARBA" id="ARBA00022842"/>
    </source>
</evidence>
<dbReference type="Pfam" id="PF02878">
    <property type="entry name" value="PGM_PMM_I"/>
    <property type="match status" value="1"/>
</dbReference>
<evidence type="ECO:0000259" key="16">
    <source>
        <dbReference type="Pfam" id="PF02878"/>
    </source>
</evidence>
<dbReference type="GO" id="GO:0004614">
    <property type="term" value="F:phosphoglucomutase activity"/>
    <property type="evidence" value="ECO:0007669"/>
    <property type="project" value="UniProtKB-EC"/>
</dbReference>
<keyword evidence="8 14" id="KW-0479">Metal-binding</keyword>
<evidence type="ECO:0000256" key="10">
    <source>
        <dbReference type="ARBA" id="ARBA00023235"/>
    </source>
</evidence>
<comment type="caution">
    <text evidence="19">The sequence shown here is derived from an EMBL/GenBank/DDBJ whole genome shotgun (WGS) entry which is preliminary data.</text>
</comment>
<dbReference type="InterPro" id="IPR016066">
    <property type="entry name" value="A-D-PHexomutase_CS"/>
</dbReference>
<evidence type="ECO:0000259" key="15">
    <source>
        <dbReference type="Pfam" id="PF00408"/>
    </source>
</evidence>
<evidence type="ECO:0000313" key="20">
    <source>
        <dbReference type="Proteomes" id="UP000823990"/>
    </source>
</evidence>
<dbReference type="SUPFAM" id="SSF55957">
    <property type="entry name" value="Phosphoglucomutase, C-terminal domain"/>
    <property type="match status" value="1"/>
</dbReference>
<dbReference type="EC" id="5.4.2.2" evidence="6"/>
<dbReference type="Pfam" id="PF02879">
    <property type="entry name" value="PGM_PMM_II"/>
    <property type="match status" value="1"/>
</dbReference>
<dbReference type="CDD" id="cd05799">
    <property type="entry name" value="PGM2"/>
    <property type="match status" value="1"/>
</dbReference>
<dbReference type="EMBL" id="DXHS01000043">
    <property type="protein sequence ID" value="HIW02185.1"/>
    <property type="molecule type" value="Genomic_DNA"/>
</dbReference>
<feature type="domain" description="Alpha-D-phosphohexomutase alpha/beta/alpha" evidence="17">
    <location>
        <begin position="213"/>
        <end position="308"/>
    </location>
</feature>
<evidence type="ECO:0000256" key="14">
    <source>
        <dbReference type="RuleBase" id="RU004326"/>
    </source>
</evidence>
<dbReference type="AlphaFoldDB" id="A0A9D1PYY5"/>
<reference evidence="19" key="2">
    <citation type="submission" date="2021-04" db="EMBL/GenBank/DDBJ databases">
        <authorList>
            <person name="Gilroy R."/>
        </authorList>
    </citation>
    <scope>NUCLEOTIDE SEQUENCE</scope>
    <source>
        <strain evidence="19">12435</strain>
    </source>
</reference>
<evidence type="ECO:0000256" key="4">
    <source>
        <dbReference type="ARBA" id="ARBA00005189"/>
    </source>
</evidence>
<comment type="catalytic activity">
    <reaction evidence="1">
        <text>alpha-D-glucose 1-phosphate = alpha-D-glucose 6-phosphate</text>
        <dbReference type="Rhea" id="RHEA:23536"/>
        <dbReference type="ChEBI" id="CHEBI:58225"/>
        <dbReference type="ChEBI" id="CHEBI:58601"/>
        <dbReference type="EC" id="5.4.2.2"/>
    </reaction>
</comment>
<evidence type="ECO:0000256" key="2">
    <source>
        <dbReference type="ARBA" id="ARBA00001946"/>
    </source>
</evidence>
<dbReference type="Pfam" id="PF00408">
    <property type="entry name" value="PGM_PMM_IV"/>
    <property type="match status" value="1"/>
</dbReference>
<dbReference type="Pfam" id="PF02880">
    <property type="entry name" value="PGM_PMM_III"/>
    <property type="match status" value="1"/>
</dbReference>
<dbReference type="PANTHER" id="PTHR45745">
    <property type="entry name" value="PHOSPHOMANNOMUTASE 45A"/>
    <property type="match status" value="1"/>
</dbReference>
<dbReference type="InterPro" id="IPR005841">
    <property type="entry name" value="Alpha-D-phosphohexomutase_SF"/>
</dbReference>
<keyword evidence="7" id="KW-0597">Phosphoprotein</keyword>
<comment type="cofactor">
    <cofactor evidence="2">
        <name>Mg(2+)</name>
        <dbReference type="ChEBI" id="CHEBI:18420"/>
    </cofactor>
</comment>
<gene>
    <name evidence="19" type="ORF">H9892_02470</name>
</gene>
<dbReference type="GO" id="GO:0005975">
    <property type="term" value="P:carbohydrate metabolic process"/>
    <property type="evidence" value="ECO:0007669"/>
    <property type="project" value="InterPro"/>
</dbReference>
<proteinExistence type="inferred from homology"/>
<feature type="domain" description="Alpha-D-phosphohexomutase alpha/beta/alpha" evidence="16">
    <location>
        <begin position="43"/>
        <end position="176"/>
    </location>
</feature>
<evidence type="ECO:0000256" key="12">
    <source>
        <dbReference type="ARBA" id="ARBA00041398"/>
    </source>
</evidence>
<sequence>MKSSTERYNEWKQKVTDRSLLKQLEKMENDPVAIENAFYKDLEFGTGGMRGILGVGTNCLNIYNIRKVTEGVSRAMNAAGKTSVAISHDSRNMSNKFAKTAAEVFASHGIEVHLVPEESPTPFLSFAVRRLGCDMGVMVTASHNPKQYNGYKLFDDTGCQVLDDAAEEIISYVEKVDPFEVKTHSFSYYEKKGLISYIEPWVYSAFLCEVESQALNDAKPLRIVYTPLNGAGFRLVPEALRDRGFNDVSVVEEQGYPDGEFKTCPFPNPEKPEALALAIKKAEEEGADLVLATDPDCDRVGIAVKHNGEFVLLTGNEVGVLLTDYVLGTKYARWGLPYGATIVRTIVTTSLVDKIAGHFGVKVVPVLTGFKWIGNVINKLGANGGNADRFVLGFEESYGYLIGTHCRDKDAVVASILIAEMTAYYKTEGRTLIDQLNGIYAMYGKYEHKNISKKFEGASGNKKMNELMASLRTKPIAKIGGGNVVRSVDFLDQTEYDVPKANVMLYETDNGLTVIVRPSGTEPLIKFYITAAKNEEENAALFAAAIADIDRIFA</sequence>
<dbReference type="PANTHER" id="PTHR45745:SF1">
    <property type="entry name" value="PHOSPHOGLUCOMUTASE 2B-RELATED"/>
    <property type="match status" value="1"/>
</dbReference>
<dbReference type="PROSITE" id="PS00710">
    <property type="entry name" value="PGM_PMM"/>
    <property type="match status" value="1"/>
</dbReference>
<dbReference type="PRINTS" id="PR00509">
    <property type="entry name" value="PGMPMM"/>
</dbReference>
<dbReference type="InterPro" id="IPR005843">
    <property type="entry name" value="A-D-PHexomutase_C"/>
</dbReference>
<evidence type="ECO:0000256" key="8">
    <source>
        <dbReference type="ARBA" id="ARBA00022723"/>
    </source>
</evidence>
<accession>A0A9D1PYY5</accession>